<evidence type="ECO:0000313" key="1">
    <source>
        <dbReference type="EMBL" id="AXQ63917.1"/>
    </source>
</evidence>
<keyword evidence="2" id="KW-1185">Reference proteome</keyword>
<sequence length="158" mass="18283">MHSPEVLYRRIGSLVEIWHYEPRGADSGTICGHNPGWTHFRHWRFTFPLAGEWRRRLFTRCEWCGGRSQKGDRVDMWVGNWIDWTPLHTTRFGTGGAMHRDCYSIASAHRTCFCDDPGLSHGDYGRCVFCDGFRAWRQLPTDRQRELAAIPVGKRGAS</sequence>
<evidence type="ECO:0000313" key="2">
    <source>
        <dbReference type="Proteomes" id="UP000262321"/>
    </source>
</evidence>
<dbReference type="RefSeq" id="YP_009808302.1">
    <property type="nucleotide sequence ID" value="NC_048039.1"/>
</dbReference>
<dbReference type="GeneID" id="54999203"/>
<name>A0A385DZ14_9CAUD</name>
<organism evidence="1 2">
    <name type="scientific">Gordonia phage Horus</name>
    <dbReference type="NCBI Taxonomy" id="2301696"/>
    <lineage>
        <taxon>Viruses</taxon>
        <taxon>Duplodnaviria</taxon>
        <taxon>Heunggongvirae</taxon>
        <taxon>Uroviricota</taxon>
        <taxon>Caudoviricetes</taxon>
        <taxon>Langleyhallvirinae</taxon>
        <taxon>Horusvirus</taxon>
        <taxon>Horusvirus horus</taxon>
    </lineage>
</organism>
<reference evidence="1 2" key="1">
    <citation type="submission" date="2018-07" db="EMBL/GenBank/DDBJ databases">
        <authorList>
            <person name="Said P."/>
            <person name="Hotaki K."/>
            <person name="Hall J.T."/>
            <person name="Leadon S.A."/>
            <person name="Fogarty M.P."/>
            <person name="Warner M.H."/>
            <person name="Garlena R.A."/>
            <person name="Russell D.A."/>
            <person name="Pope W.H."/>
            <person name="Jacobs-Sera D."/>
            <person name="Hatfull G.F."/>
        </authorList>
    </citation>
    <scope>NUCLEOTIDE SEQUENCE [LARGE SCALE GENOMIC DNA]</scope>
</reference>
<accession>A0A385DZ14</accession>
<dbReference type="EMBL" id="MH651176">
    <property type="protein sequence ID" value="AXQ63917.1"/>
    <property type="molecule type" value="Genomic_DNA"/>
</dbReference>
<protein>
    <submittedName>
        <fullName evidence="1">Uncharacterized protein</fullName>
    </submittedName>
</protein>
<gene>
    <name evidence="1" type="primary">65</name>
    <name evidence="1" type="ORF">SEA_HORUS_65</name>
</gene>
<proteinExistence type="predicted"/>
<dbReference type="KEGG" id="vg:54999203"/>
<dbReference type="Proteomes" id="UP000262321">
    <property type="component" value="Segment"/>
</dbReference>